<protein>
    <submittedName>
        <fullName evidence="1">Uncharacterized protein</fullName>
    </submittedName>
</protein>
<sequence length="798" mass="85534">MTTASTENLASICEKYGIQCPTDFPASFTNVSKQDNNNTERTLTFKGNLDLSSLSLNPGELKILLGMLGGQSEQPVTVTVTAKADVTATVVNIVFSPPKITPVPDVTLTNCSIEITYTPASNTASVLIKWPFSFTAFNNDLKAMVNMALSATEMELGATISTNTGQTLQLPLAPRGIHFQEIGLNGCVLFKPIDLFVIGIQAQFLIGKEYPSAIVKDNNLAFSFIMDGDVPVPQYISFYLQSISVSELINMFTNGGLDLGVPITMENVSCSWYNPELEESLVLPDGTTVYPGYSFEGEADLFGWSFYGALSLNQTGLVVSKGVSAKLCMDKFTLGSFFSLTGNGKGYSIKVDANGEPVKTNEMPKSGTEYQQIDELLKSAHNKVLVNPGGAELSFSNQNGTEVGGQIDGTAKFLDLSATIQGHIDKTGIDFNLSLDESIAGFDLLQDNMQIGLNKSALQSSIRFKPSSPWSITLPENLISEISSASGLGAITLDGNFDGLFKIETEQDGTINGTFNFSTKFPVIDSIEGLTFDLDPDKMTTMSSVLENVLPYLEDHIADIYGKAFSNPAEWADAVLRKYIHLPPTVSNTLNYVLNKAKSLGLSGTDLNSLSKVVSSVPMSEALPALKKVYGELTAQDMGTIVGKAYNIADPTKFLATLKGLGYTDYNSLIKAMGSATNGNVAEVAKVAETILPKLPVNEAIAGDLDKLATLSTVKKALNIVTPNEIAPAFKSLGLPASLAVGFIRNEFPIFAAPAFLKDILGVADYPSDVISTAISEAEKAWGDISDGWDDVKHFLHL</sequence>
<accession>A0A1I0Q997</accession>
<dbReference type="STRING" id="1267423.SAMN05216290_2117"/>
<proteinExistence type="predicted"/>
<dbReference type="AlphaFoldDB" id="A0A1I0Q997"/>
<gene>
    <name evidence="1" type="ORF">SAMN05216290_2117</name>
</gene>
<dbReference type="OrthoDB" id="907191at2"/>
<dbReference type="GeneID" id="99986829"/>
<reference evidence="2" key="1">
    <citation type="submission" date="2016-10" db="EMBL/GenBank/DDBJ databases">
        <authorList>
            <person name="Varghese N."/>
            <person name="Submissions S."/>
        </authorList>
    </citation>
    <scope>NUCLEOTIDE SEQUENCE [LARGE SCALE GENOMIC DNA]</scope>
    <source>
        <strain evidence="2">CGMCC 1.12402</strain>
    </source>
</reference>
<evidence type="ECO:0000313" key="2">
    <source>
        <dbReference type="Proteomes" id="UP000199437"/>
    </source>
</evidence>
<evidence type="ECO:0000313" key="1">
    <source>
        <dbReference type="EMBL" id="SEW23361.1"/>
    </source>
</evidence>
<dbReference type="EMBL" id="FOIR01000002">
    <property type="protein sequence ID" value="SEW23361.1"/>
    <property type="molecule type" value="Genomic_DNA"/>
</dbReference>
<dbReference type="RefSeq" id="WP_090258551.1">
    <property type="nucleotide sequence ID" value="NZ_FOIR01000002.1"/>
</dbReference>
<keyword evidence="2" id="KW-1185">Reference proteome</keyword>
<name>A0A1I0Q997_9BACT</name>
<dbReference type="Proteomes" id="UP000199437">
    <property type="component" value="Unassembled WGS sequence"/>
</dbReference>
<organism evidence="1 2">
    <name type="scientific">Roseivirga pacifica</name>
    <dbReference type="NCBI Taxonomy" id="1267423"/>
    <lineage>
        <taxon>Bacteria</taxon>
        <taxon>Pseudomonadati</taxon>
        <taxon>Bacteroidota</taxon>
        <taxon>Cytophagia</taxon>
        <taxon>Cytophagales</taxon>
        <taxon>Roseivirgaceae</taxon>
        <taxon>Roseivirga</taxon>
    </lineage>
</organism>